<evidence type="ECO:0000313" key="4">
    <source>
        <dbReference type="Proteomes" id="UP000184171"/>
    </source>
</evidence>
<evidence type="ECO:0000259" key="2">
    <source>
        <dbReference type="PROSITE" id="PS51352"/>
    </source>
</evidence>
<protein>
    <submittedName>
        <fullName evidence="3">Thioredoxin 1</fullName>
    </submittedName>
</protein>
<organism evidence="3 4">
    <name type="scientific">Malonomonas rubra DSM 5091</name>
    <dbReference type="NCBI Taxonomy" id="1122189"/>
    <lineage>
        <taxon>Bacteria</taxon>
        <taxon>Pseudomonadati</taxon>
        <taxon>Thermodesulfobacteriota</taxon>
        <taxon>Desulfuromonadia</taxon>
        <taxon>Desulfuromonadales</taxon>
        <taxon>Geopsychrobacteraceae</taxon>
        <taxon>Malonomonas</taxon>
    </lineage>
</organism>
<dbReference type="EMBL" id="FQZT01000003">
    <property type="protein sequence ID" value="SHI89073.1"/>
    <property type="molecule type" value="Genomic_DNA"/>
</dbReference>
<evidence type="ECO:0000256" key="1">
    <source>
        <dbReference type="SAM" id="SignalP"/>
    </source>
</evidence>
<dbReference type="PROSITE" id="PS51352">
    <property type="entry name" value="THIOREDOXIN_2"/>
    <property type="match status" value="1"/>
</dbReference>
<sequence length="117" mass="13327">MKLFLSITFFLLLSTSACAEALPKLVDVGADKCIPCIKMAPILDQLKEEFAGRMDVKFVDAWKNRSEAAKYGVRMIPTQIFYAPDGSELYRHTGFFGREDILRTWDRFGYDFGAETN</sequence>
<evidence type="ECO:0000313" key="3">
    <source>
        <dbReference type="EMBL" id="SHI89073.1"/>
    </source>
</evidence>
<feature type="chain" id="PRO_5012793677" evidence="1">
    <location>
        <begin position="20"/>
        <end position="117"/>
    </location>
</feature>
<dbReference type="GO" id="GO:0005829">
    <property type="term" value="C:cytosol"/>
    <property type="evidence" value="ECO:0007669"/>
    <property type="project" value="TreeGrafter"/>
</dbReference>
<dbReference type="OrthoDB" id="9790390at2"/>
<accession>A0A1M6EUI8</accession>
<dbReference type="GO" id="GO:0015035">
    <property type="term" value="F:protein-disulfide reductase activity"/>
    <property type="evidence" value="ECO:0007669"/>
    <property type="project" value="TreeGrafter"/>
</dbReference>
<dbReference type="GO" id="GO:0045454">
    <property type="term" value="P:cell redox homeostasis"/>
    <property type="evidence" value="ECO:0007669"/>
    <property type="project" value="TreeGrafter"/>
</dbReference>
<feature type="signal peptide" evidence="1">
    <location>
        <begin position="1"/>
        <end position="19"/>
    </location>
</feature>
<dbReference type="InterPro" id="IPR036249">
    <property type="entry name" value="Thioredoxin-like_sf"/>
</dbReference>
<dbReference type="PROSITE" id="PS51257">
    <property type="entry name" value="PROKAR_LIPOPROTEIN"/>
    <property type="match status" value="1"/>
</dbReference>
<dbReference type="Proteomes" id="UP000184171">
    <property type="component" value="Unassembled WGS sequence"/>
</dbReference>
<dbReference type="RefSeq" id="WP_072906378.1">
    <property type="nucleotide sequence ID" value="NZ_FQZT01000003.1"/>
</dbReference>
<dbReference type="Pfam" id="PF00085">
    <property type="entry name" value="Thioredoxin"/>
    <property type="match status" value="1"/>
</dbReference>
<keyword evidence="1" id="KW-0732">Signal</keyword>
<dbReference type="STRING" id="1122189.SAMN02745165_01037"/>
<dbReference type="PANTHER" id="PTHR45663:SF11">
    <property type="entry name" value="GEO12009P1"/>
    <property type="match status" value="1"/>
</dbReference>
<dbReference type="CDD" id="cd02947">
    <property type="entry name" value="TRX_family"/>
    <property type="match status" value="1"/>
</dbReference>
<dbReference type="Gene3D" id="3.40.30.10">
    <property type="entry name" value="Glutaredoxin"/>
    <property type="match status" value="1"/>
</dbReference>
<dbReference type="InterPro" id="IPR013766">
    <property type="entry name" value="Thioredoxin_domain"/>
</dbReference>
<dbReference type="AlphaFoldDB" id="A0A1M6EUI8"/>
<name>A0A1M6EUI8_MALRU</name>
<keyword evidence="4" id="KW-1185">Reference proteome</keyword>
<dbReference type="PANTHER" id="PTHR45663">
    <property type="entry name" value="GEO12009P1"/>
    <property type="match status" value="1"/>
</dbReference>
<proteinExistence type="predicted"/>
<gene>
    <name evidence="3" type="ORF">SAMN02745165_01037</name>
</gene>
<dbReference type="SUPFAM" id="SSF52833">
    <property type="entry name" value="Thioredoxin-like"/>
    <property type="match status" value="1"/>
</dbReference>
<feature type="domain" description="Thioredoxin" evidence="2">
    <location>
        <begin position="1"/>
        <end position="110"/>
    </location>
</feature>
<reference evidence="3 4" key="1">
    <citation type="submission" date="2016-11" db="EMBL/GenBank/DDBJ databases">
        <authorList>
            <person name="Jaros S."/>
            <person name="Januszkiewicz K."/>
            <person name="Wedrychowicz H."/>
        </authorList>
    </citation>
    <scope>NUCLEOTIDE SEQUENCE [LARGE SCALE GENOMIC DNA]</scope>
    <source>
        <strain evidence="3 4">DSM 5091</strain>
    </source>
</reference>